<evidence type="ECO:0000259" key="7">
    <source>
        <dbReference type="PROSITE" id="PS50888"/>
    </source>
</evidence>
<dbReference type="InterPro" id="IPR036638">
    <property type="entry name" value="HLH_DNA-bd_sf"/>
</dbReference>
<dbReference type="Gene3D" id="4.10.280.10">
    <property type="entry name" value="Helix-loop-helix DNA-binding domain"/>
    <property type="match status" value="1"/>
</dbReference>
<comment type="caution">
    <text evidence="8">The sequence shown here is derived from an EMBL/GenBank/DDBJ whole genome shotgun (WGS) entry which is preliminary data.</text>
</comment>
<evidence type="ECO:0000256" key="1">
    <source>
        <dbReference type="ARBA" id="ARBA00004123"/>
    </source>
</evidence>
<gene>
    <name evidence="8" type="ORF">TKK_002903</name>
</gene>
<reference evidence="8 9" key="1">
    <citation type="journal article" date="2024" name="bioRxiv">
        <title>A reference genome for Trichogramma kaykai: A tiny desert-dwelling parasitoid wasp with competing sex-ratio distorters.</title>
        <authorList>
            <person name="Culotta J."/>
            <person name="Lindsey A.R."/>
        </authorList>
    </citation>
    <scope>NUCLEOTIDE SEQUENCE [LARGE SCALE GENOMIC DNA]</scope>
    <source>
        <strain evidence="8 9">KSX58</strain>
    </source>
</reference>
<keyword evidence="2" id="KW-0805">Transcription regulation</keyword>
<dbReference type="GO" id="GO:0005634">
    <property type="term" value="C:nucleus"/>
    <property type="evidence" value="ECO:0007669"/>
    <property type="project" value="UniProtKB-SubCell"/>
</dbReference>
<dbReference type="EMBL" id="JBJJXI010000025">
    <property type="protein sequence ID" value="KAL3404417.1"/>
    <property type="molecule type" value="Genomic_DNA"/>
</dbReference>
<feature type="compositionally biased region" description="Low complexity" evidence="6">
    <location>
        <begin position="293"/>
        <end position="325"/>
    </location>
</feature>
<feature type="region of interest" description="Disordered" evidence="6">
    <location>
        <begin position="263"/>
        <end position="346"/>
    </location>
</feature>
<feature type="compositionally biased region" description="Low complexity" evidence="6">
    <location>
        <begin position="263"/>
        <end position="286"/>
    </location>
</feature>
<evidence type="ECO:0000313" key="8">
    <source>
        <dbReference type="EMBL" id="KAL3404417.1"/>
    </source>
</evidence>
<organism evidence="8 9">
    <name type="scientific">Trichogramma kaykai</name>
    <dbReference type="NCBI Taxonomy" id="54128"/>
    <lineage>
        <taxon>Eukaryota</taxon>
        <taxon>Metazoa</taxon>
        <taxon>Ecdysozoa</taxon>
        <taxon>Arthropoda</taxon>
        <taxon>Hexapoda</taxon>
        <taxon>Insecta</taxon>
        <taxon>Pterygota</taxon>
        <taxon>Neoptera</taxon>
        <taxon>Endopterygota</taxon>
        <taxon>Hymenoptera</taxon>
        <taxon>Apocrita</taxon>
        <taxon>Proctotrupomorpha</taxon>
        <taxon>Chalcidoidea</taxon>
        <taxon>Trichogrammatidae</taxon>
        <taxon>Trichogramma</taxon>
    </lineage>
</organism>
<evidence type="ECO:0000256" key="2">
    <source>
        <dbReference type="ARBA" id="ARBA00023015"/>
    </source>
</evidence>
<proteinExistence type="predicted"/>
<evidence type="ECO:0000256" key="4">
    <source>
        <dbReference type="ARBA" id="ARBA00023163"/>
    </source>
</evidence>
<keyword evidence="4" id="KW-0804">Transcription</keyword>
<dbReference type="AlphaFoldDB" id="A0ABD2XGM8"/>
<dbReference type="InterPro" id="IPR011598">
    <property type="entry name" value="bHLH_dom"/>
</dbReference>
<keyword evidence="3" id="KW-0238">DNA-binding</keyword>
<dbReference type="PROSITE" id="PS50888">
    <property type="entry name" value="BHLH"/>
    <property type="match status" value="1"/>
</dbReference>
<dbReference type="GO" id="GO:0003677">
    <property type="term" value="F:DNA binding"/>
    <property type="evidence" value="ECO:0007669"/>
    <property type="project" value="UniProtKB-KW"/>
</dbReference>
<evidence type="ECO:0000256" key="5">
    <source>
        <dbReference type="ARBA" id="ARBA00023242"/>
    </source>
</evidence>
<comment type="subcellular location">
    <subcellularLocation>
        <location evidence="1">Nucleus</location>
    </subcellularLocation>
</comment>
<keyword evidence="9" id="KW-1185">Reference proteome</keyword>
<feature type="compositionally biased region" description="Basic and acidic residues" evidence="6">
    <location>
        <begin position="326"/>
        <end position="346"/>
    </location>
</feature>
<feature type="domain" description="BHLH" evidence="7">
    <location>
        <begin position="334"/>
        <end position="377"/>
    </location>
</feature>
<dbReference type="Pfam" id="PF00010">
    <property type="entry name" value="HLH"/>
    <property type="match status" value="1"/>
</dbReference>
<keyword evidence="5" id="KW-0539">Nucleus</keyword>
<protein>
    <recommendedName>
        <fullName evidence="7">BHLH domain-containing protein</fullName>
    </recommendedName>
</protein>
<evidence type="ECO:0000256" key="6">
    <source>
        <dbReference type="SAM" id="MobiDB-lite"/>
    </source>
</evidence>
<dbReference type="PANTHER" id="PTHR15741">
    <property type="entry name" value="BASIC HELIX-LOOP-HELIX ZIP TRANSCRIPTION FACTOR"/>
    <property type="match status" value="1"/>
</dbReference>
<sequence>MRKQSDSRYYGKSRDRFLRFNEREPSIVWRSASASYNRETAAAAAELQQTSKHTRALFCPLLHNPSIRKTQCGWWRVNENARLCQSLPTAKSCSRKSSRRPKNTTSTFADEFEETRVSHSLNIFRSISTTSTLNFIHYSNCSAGAVHRVNVDFEMILSYDCFSAFVVAPKIPVIELSSSPRRAHHDLTRMCFCARARTYTRFRSFSFANSNGDTIDDSSGLPLGEEFIEEVEDLKPLLQIRQEDEDEEGQQLQHQHLLQQCKSNGVTSNGHHNNNNNNNTSTSSSSSRKRSHSSSSSNNNNVQQQGVSTVNGGSSSNNGGRSFSRNHMEQEKRMRREIANSNERRRMQSINAGFQSLRTLLPHHEGEKLSKVVTQTK</sequence>
<evidence type="ECO:0000256" key="3">
    <source>
        <dbReference type="ARBA" id="ARBA00023125"/>
    </source>
</evidence>
<name>A0ABD2XGM8_9HYME</name>
<accession>A0ABD2XGM8</accession>
<dbReference type="PANTHER" id="PTHR15741:SF27">
    <property type="entry name" value="TRANSCRIPTION FACTOR AP-4"/>
    <property type="match status" value="1"/>
</dbReference>
<dbReference type="InterPro" id="IPR052207">
    <property type="entry name" value="Max-like/E-box_TFs"/>
</dbReference>
<dbReference type="SUPFAM" id="SSF47459">
    <property type="entry name" value="HLH, helix-loop-helix DNA-binding domain"/>
    <property type="match status" value="1"/>
</dbReference>
<dbReference type="Proteomes" id="UP001627154">
    <property type="component" value="Unassembled WGS sequence"/>
</dbReference>
<evidence type="ECO:0000313" key="9">
    <source>
        <dbReference type="Proteomes" id="UP001627154"/>
    </source>
</evidence>